<feature type="compositionally biased region" description="Polar residues" evidence="3">
    <location>
        <begin position="465"/>
        <end position="475"/>
    </location>
</feature>
<feature type="compositionally biased region" description="Basic and acidic residues" evidence="3">
    <location>
        <begin position="478"/>
        <end position="491"/>
    </location>
</feature>
<dbReference type="PANTHER" id="PTHR11474:SF126">
    <property type="entry name" value="TYROSINASE-LIKE PROTEIN TYR-1-RELATED"/>
    <property type="match status" value="1"/>
</dbReference>
<dbReference type="GO" id="GO:0046872">
    <property type="term" value="F:metal ion binding"/>
    <property type="evidence" value="ECO:0007669"/>
    <property type="project" value="UniProtKB-KW"/>
</dbReference>
<comment type="caution">
    <text evidence="5">The sequence shown here is derived from an EMBL/GenBank/DDBJ whole genome shotgun (WGS) entry which is preliminary data.</text>
</comment>
<organism evidence="5 6">
    <name type="scientific">Meloidogyne enterolobii</name>
    <name type="common">Root-knot nematode worm</name>
    <name type="synonym">Meloidogyne mayaguensis</name>
    <dbReference type="NCBI Taxonomy" id="390850"/>
    <lineage>
        <taxon>Eukaryota</taxon>
        <taxon>Metazoa</taxon>
        <taxon>Ecdysozoa</taxon>
        <taxon>Nematoda</taxon>
        <taxon>Chromadorea</taxon>
        <taxon>Rhabditida</taxon>
        <taxon>Tylenchina</taxon>
        <taxon>Tylenchomorpha</taxon>
        <taxon>Tylenchoidea</taxon>
        <taxon>Meloidogynidae</taxon>
        <taxon>Meloidogyninae</taxon>
        <taxon>Meloidogyne</taxon>
    </lineage>
</organism>
<evidence type="ECO:0000256" key="2">
    <source>
        <dbReference type="ARBA" id="ARBA00023008"/>
    </source>
</evidence>
<dbReference type="Pfam" id="PF00264">
    <property type="entry name" value="Tyrosinase"/>
    <property type="match status" value="1"/>
</dbReference>
<dbReference type="GO" id="GO:0016491">
    <property type="term" value="F:oxidoreductase activity"/>
    <property type="evidence" value="ECO:0007669"/>
    <property type="project" value="InterPro"/>
</dbReference>
<accession>A0A6V7TZ29</accession>
<evidence type="ECO:0000259" key="4">
    <source>
        <dbReference type="Pfam" id="PF00264"/>
    </source>
</evidence>
<feature type="domain" description="Tyrosinase copper-binding" evidence="4">
    <location>
        <begin position="82"/>
        <end position="270"/>
    </location>
</feature>
<dbReference type="InterPro" id="IPR002227">
    <property type="entry name" value="Tyrosinase_Cu-bd"/>
</dbReference>
<feature type="compositionally biased region" description="Polar residues" evidence="3">
    <location>
        <begin position="531"/>
        <end position="540"/>
    </location>
</feature>
<dbReference type="OrthoDB" id="6132182at2759"/>
<keyword evidence="2" id="KW-0186">Copper</keyword>
<evidence type="ECO:0000256" key="1">
    <source>
        <dbReference type="ARBA" id="ARBA00022723"/>
    </source>
</evidence>
<gene>
    <name evidence="5" type="ORF">MENT_LOCUS6348</name>
</gene>
<dbReference type="SUPFAM" id="SSF48056">
    <property type="entry name" value="Di-copper centre-containing domain"/>
    <property type="match status" value="1"/>
</dbReference>
<evidence type="ECO:0000313" key="6">
    <source>
        <dbReference type="Proteomes" id="UP000580250"/>
    </source>
</evidence>
<reference evidence="5 6" key="1">
    <citation type="submission" date="2020-08" db="EMBL/GenBank/DDBJ databases">
        <authorList>
            <person name="Koutsovoulos G."/>
            <person name="Danchin GJ E."/>
        </authorList>
    </citation>
    <scope>NUCLEOTIDE SEQUENCE [LARGE SCALE GENOMIC DNA]</scope>
</reference>
<dbReference type="InterPro" id="IPR050316">
    <property type="entry name" value="Tyrosinase/Hemocyanin"/>
</dbReference>
<dbReference type="EMBL" id="CAJEWN010000024">
    <property type="protein sequence ID" value="CAD2139986.1"/>
    <property type="molecule type" value="Genomic_DNA"/>
</dbReference>
<dbReference type="Proteomes" id="UP000580250">
    <property type="component" value="Unassembled WGS sequence"/>
</dbReference>
<dbReference type="PANTHER" id="PTHR11474">
    <property type="entry name" value="TYROSINASE FAMILY MEMBER"/>
    <property type="match status" value="1"/>
</dbReference>
<sequence>MISELTENAASLDVLSRPELECVTQSCVCSYYGGKTNGSTNDCTLPNGQKVQKALRKEIRLLTEEERNKFFKALRIMKNNGDYDYFAALHRDAVATGCAHGGQAFAGWHRELTKRFEIMLRKVDPSLSLPCWDSTLDNRLNNPRDSILFTDQFFGTTNNEGYVTTGFFAPWKTLEGNQYISREVGVISRCTTEYDVDWTLSQTNVDNVLAYMYPDKGCPYSVNWEWLEYTHARTHKCVGGDMSYLETSANEILFPLFHCFVDSVFEEWRQTKQNRTQRVNDYPENLPACSPACHSRNATMTQFPNLKNIDGLRNEYTDNMYEYADRLTCTPTKDCESEFVFCDRSNDAPICVSKARLGGHCGGFSNDADVCYNGTCVNNICVALPSTTTLSASEAEVSKTAELETNKITIPGKIVHDDVIVGKDKVASNLTTKKPANEFATSELYKLAKTTIDSAKEKIVKEATSSYPNKLNNPSLIDDGKVTKSTEKIPQEPKIPSKSLSYLPTTTKMPSKTKIKKLKKHSLITKKQKKSPSIANKKSLTTPKPTIPTTPPLADKPLQNSEDGPSNLKFSLNLNNQMKDFLMIIIGPQKREVNGKK</sequence>
<proteinExistence type="predicted"/>
<feature type="compositionally biased region" description="Polar residues" evidence="3">
    <location>
        <begin position="558"/>
        <end position="569"/>
    </location>
</feature>
<feature type="region of interest" description="Disordered" evidence="3">
    <location>
        <begin position="465"/>
        <end position="569"/>
    </location>
</feature>
<dbReference type="AlphaFoldDB" id="A0A6V7TZ29"/>
<name>A0A6V7TZ29_MELEN</name>
<dbReference type="Gene3D" id="1.10.1280.10">
    <property type="entry name" value="Di-copper center containing domain from catechol oxidase"/>
    <property type="match status" value="1"/>
</dbReference>
<keyword evidence="1" id="KW-0479">Metal-binding</keyword>
<protein>
    <recommendedName>
        <fullName evidence="4">Tyrosinase copper-binding domain-containing protein</fullName>
    </recommendedName>
</protein>
<dbReference type="InterPro" id="IPR008922">
    <property type="entry name" value="Di-copper_centre_dom_sf"/>
</dbReference>
<evidence type="ECO:0000313" key="5">
    <source>
        <dbReference type="EMBL" id="CAD2139986.1"/>
    </source>
</evidence>
<evidence type="ECO:0000256" key="3">
    <source>
        <dbReference type="SAM" id="MobiDB-lite"/>
    </source>
</evidence>
<feature type="compositionally biased region" description="Basic residues" evidence="3">
    <location>
        <begin position="511"/>
        <end position="530"/>
    </location>
</feature>